<name>A0A645IGN4_9ZZZZ</name>
<gene>
    <name evidence="2" type="ORF">SDC9_198072</name>
</gene>
<proteinExistence type="predicted"/>
<evidence type="ECO:0000256" key="1">
    <source>
        <dbReference type="SAM" id="MobiDB-lite"/>
    </source>
</evidence>
<organism evidence="2">
    <name type="scientific">bioreactor metagenome</name>
    <dbReference type="NCBI Taxonomy" id="1076179"/>
    <lineage>
        <taxon>unclassified sequences</taxon>
        <taxon>metagenomes</taxon>
        <taxon>ecological metagenomes</taxon>
    </lineage>
</organism>
<feature type="compositionally biased region" description="Basic and acidic residues" evidence="1">
    <location>
        <begin position="66"/>
        <end position="78"/>
    </location>
</feature>
<dbReference type="AlphaFoldDB" id="A0A645IGN4"/>
<protein>
    <submittedName>
        <fullName evidence="2">Uncharacterized protein</fullName>
    </submittedName>
</protein>
<evidence type="ECO:0000313" key="2">
    <source>
        <dbReference type="EMBL" id="MPN50445.1"/>
    </source>
</evidence>
<feature type="region of interest" description="Disordered" evidence="1">
    <location>
        <begin position="63"/>
        <end position="98"/>
    </location>
</feature>
<reference evidence="2" key="1">
    <citation type="submission" date="2019-08" db="EMBL/GenBank/DDBJ databases">
        <authorList>
            <person name="Kucharzyk K."/>
            <person name="Murdoch R.W."/>
            <person name="Higgins S."/>
            <person name="Loffler F."/>
        </authorList>
    </citation>
    <scope>NUCLEOTIDE SEQUENCE</scope>
</reference>
<accession>A0A645IGN4</accession>
<comment type="caution">
    <text evidence="2">The sequence shown here is derived from an EMBL/GenBank/DDBJ whole genome shotgun (WGS) entry which is preliminary data.</text>
</comment>
<sequence length="98" mass="10564">MAEQVVDFLESIEVDEGQGQWLAGHVVEPEQQLQRIFAGAPGIGTGQRVVHGAHDQRRHVVTLAHAGEHGDAQHHQHEPQGAAVLRKVGRSTAEDQAG</sequence>
<dbReference type="EMBL" id="VSSQ01114630">
    <property type="protein sequence ID" value="MPN50445.1"/>
    <property type="molecule type" value="Genomic_DNA"/>
</dbReference>